<dbReference type="PANTHER" id="PTHR47926:SF540">
    <property type="entry name" value="PENTATRICOPEPTIDE REPEAT-CONTAINING PROTEIN"/>
    <property type="match status" value="1"/>
</dbReference>
<dbReference type="GO" id="GO:0003723">
    <property type="term" value="F:RNA binding"/>
    <property type="evidence" value="ECO:0007669"/>
    <property type="project" value="InterPro"/>
</dbReference>
<comment type="caution">
    <text evidence="3">The sequence shown here is derived from an EMBL/GenBank/DDBJ whole genome shotgun (WGS) entry which is preliminary data.</text>
</comment>
<proteinExistence type="predicted"/>
<dbReference type="Gene3D" id="1.25.40.10">
    <property type="entry name" value="Tetratricopeptide repeat domain"/>
    <property type="match status" value="3"/>
</dbReference>
<feature type="repeat" description="PPR" evidence="2">
    <location>
        <begin position="72"/>
        <end position="106"/>
    </location>
</feature>
<accession>A0AAV3R033</accession>
<dbReference type="InterPro" id="IPR046960">
    <property type="entry name" value="PPR_At4g14850-like_plant"/>
</dbReference>
<evidence type="ECO:0000313" key="3">
    <source>
        <dbReference type="EMBL" id="GAA0169660.1"/>
    </source>
</evidence>
<gene>
    <name evidence="3" type="ORF">LIER_24095</name>
</gene>
<sequence>MSKTTTQAVEKKLLRLLHGGQSRTHLREIHAHFLRHNLHHSNQLLSHFISICTSLNQLPYANLVFKHFKNPNIFLFNSIIKGYSLHPPFENSVKLFSLMRNRGIWPDEFTLTPLLKACANIRELTLGQGVQKIVFVLGFWRFGCIRVSVVELYCECGKMDDAWKVFDEMSHRDVIIWNLMLHGYCRIGDVGTGFVLFRRMGERTVVSWNTMISGLALSGRDKEALGLFNEMCDEGLEPDEASIVTILPVCARSGEVEIGRWIHSYVKSKELYRSFVSIGNALVDFYCKCGDLENAFAVFQDMPNKNVITWNAMISGLAFNGEGDHGVILFEDMVRGGMTPNKSTFVGVLACCAHAGLVQKGREYFASMSVDYHLKVQLEHYGCMVDILGRSACVKEAFDLIKTMPMKPNAALWGALLSACRTHGDMDLAEYAARQLVDLEPWNSGNYVLLSNIYAENGRWDEVEKLRVLMKGIKKEPGQSLVR</sequence>
<dbReference type="Pfam" id="PF01535">
    <property type="entry name" value="PPR"/>
    <property type="match status" value="3"/>
</dbReference>
<dbReference type="GO" id="GO:0009451">
    <property type="term" value="P:RNA modification"/>
    <property type="evidence" value="ECO:0007669"/>
    <property type="project" value="InterPro"/>
</dbReference>
<keyword evidence="4" id="KW-1185">Reference proteome</keyword>
<evidence type="ECO:0000313" key="4">
    <source>
        <dbReference type="Proteomes" id="UP001454036"/>
    </source>
</evidence>
<keyword evidence="1" id="KW-0677">Repeat</keyword>
<dbReference type="FunFam" id="1.25.40.10:FF:000921">
    <property type="entry name" value="Pentatricopeptide repeat-containing protein At5g48910"/>
    <property type="match status" value="1"/>
</dbReference>
<dbReference type="PANTHER" id="PTHR47926">
    <property type="entry name" value="PENTATRICOPEPTIDE REPEAT-CONTAINING PROTEIN"/>
    <property type="match status" value="1"/>
</dbReference>
<dbReference type="InterPro" id="IPR046848">
    <property type="entry name" value="E_motif"/>
</dbReference>
<dbReference type="Pfam" id="PF13041">
    <property type="entry name" value="PPR_2"/>
    <property type="match status" value="3"/>
</dbReference>
<dbReference type="SUPFAM" id="SSF48452">
    <property type="entry name" value="TPR-like"/>
    <property type="match status" value="1"/>
</dbReference>
<dbReference type="Proteomes" id="UP001454036">
    <property type="component" value="Unassembled WGS sequence"/>
</dbReference>
<dbReference type="InterPro" id="IPR002885">
    <property type="entry name" value="PPR_rpt"/>
</dbReference>
<feature type="repeat" description="PPR" evidence="2">
    <location>
        <begin position="306"/>
        <end position="340"/>
    </location>
</feature>
<dbReference type="PROSITE" id="PS51375">
    <property type="entry name" value="PPR"/>
    <property type="match status" value="4"/>
</dbReference>
<dbReference type="EMBL" id="BAABME010006929">
    <property type="protein sequence ID" value="GAA0169660.1"/>
    <property type="molecule type" value="Genomic_DNA"/>
</dbReference>
<reference evidence="3 4" key="1">
    <citation type="submission" date="2024-01" db="EMBL/GenBank/DDBJ databases">
        <title>The complete chloroplast genome sequence of Lithospermum erythrorhizon: insights into the phylogenetic relationship among Boraginaceae species and the maternal lineages of purple gromwells.</title>
        <authorList>
            <person name="Okada T."/>
            <person name="Watanabe K."/>
        </authorList>
    </citation>
    <scope>NUCLEOTIDE SEQUENCE [LARGE SCALE GENOMIC DNA]</scope>
</reference>
<evidence type="ECO:0000256" key="1">
    <source>
        <dbReference type="ARBA" id="ARBA00022737"/>
    </source>
</evidence>
<dbReference type="AlphaFoldDB" id="A0AAV3R033"/>
<feature type="repeat" description="PPR" evidence="2">
    <location>
        <begin position="173"/>
        <end position="203"/>
    </location>
</feature>
<dbReference type="NCBIfam" id="TIGR00756">
    <property type="entry name" value="PPR"/>
    <property type="match status" value="5"/>
</dbReference>
<feature type="repeat" description="PPR" evidence="2">
    <location>
        <begin position="204"/>
        <end position="238"/>
    </location>
</feature>
<protein>
    <recommendedName>
        <fullName evidence="5">Pentatricopeptide repeat-containing protein</fullName>
    </recommendedName>
</protein>
<evidence type="ECO:0008006" key="5">
    <source>
        <dbReference type="Google" id="ProtNLM"/>
    </source>
</evidence>
<organism evidence="3 4">
    <name type="scientific">Lithospermum erythrorhizon</name>
    <name type="common">Purple gromwell</name>
    <name type="synonym">Lithospermum officinale var. erythrorhizon</name>
    <dbReference type="NCBI Taxonomy" id="34254"/>
    <lineage>
        <taxon>Eukaryota</taxon>
        <taxon>Viridiplantae</taxon>
        <taxon>Streptophyta</taxon>
        <taxon>Embryophyta</taxon>
        <taxon>Tracheophyta</taxon>
        <taxon>Spermatophyta</taxon>
        <taxon>Magnoliopsida</taxon>
        <taxon>eudicotyledons</taxon>
        <taxon>Gunneridae</taxon>
        <taxon>Pentapetalae</taxon>
        <taxon>asterids</taxon>
        <taxon>lamiids</taxon>
        <taxon>Boraginales</taxon>
        <taxon>Boraginaceae</taxon>
        <taxon>Boraginoideae</taxon>
        <taxon>Lithospermeae</taxon>
        <taxon>Lithospermum</taxon>
    </lineage>
</organism>
<name>A0AAV3R033_LITER</name>
<dbReference type="InterPro" id="IPR011990">
    <property type="entry name" value="TPR-like_helical_dom_sf"/>
</dbReference>
<dbReference type="Pfam" id="PF20431">
    <property type="entry name" value="E_motif"/>
    <property type="match status" value="1"/>
</dbReference>
<dbReference type="FunFam" id="1.25.40.10:FF:000242">
    <property type="entry name" value="Pentatricopeptide repeat-containing protein"/>
    <property type="match status" value="1"/>
</dbReference>
<evidence type="ECO:0000256" key="2">
    <source>
        <dbReference type="PROSITE-ProRule" id="PRU00708"/>
    </source>
</evidence>